<organism evidence="1">
    <name type="scientific">marine metagenome</name>
    <dbReference type="NCBI Taxonomy" id="408172"/>
    <lineage>
        <taxon>unclassified sequences</taxon>
        <taxon>metagenomes</taxon>
        <taxon>ecological metagenomes</taxon>
    </lineage>
</organism>
<feature type="non-terminal residue" evidence="1">
    <location>
        <position position="198"/>
    </location>
</feature>
<gene>
    <name evidence="1" type="ORF">METZ01_LOCUS228482</name>
</gene>
<sequence>MAKKIYDFLPGHLKNSELETIFDTTLDRAFSSGKMEKTKAFVGRKEKGIYKTNDIYLSFPSESYARDNYGLEPTFTNRDASDSVYYDDLLNATYNKGALTNDHRRLFKSTLDTVSLPIDLDKFVNFSMYYWVSPGFDTSITGSDDKHYVTIDKSVGSWWSSNNSWYHYDDIKSLITDDNFTKISQALRPIIEFDKNIE</sequence>
<proteinExistence type="predicted"/>
<dbReference type="AlphaFoldDB" id="A0A382GKG5"/>
<evidence type="ECO:0000313" key="1">
    <source>
        <dbReference type="EMBL" id="SVB75628.1"/>
    </source>
</evidence>
<reference evidence="1" key="1">
    <citation type="submission" date="2018-05" db="EMBL/GenBank/DDBJ databases">
        <authorList>
            <person name="Lanie J.A."/>
            <person name="Ng W.-L."/>
            <person name="Kazmierczak K.M."/>
            <person name="Andrzejewski T.M."/>
            <person name="Davidsen T.M."/>
            <person name="Wayne K.J."/>
            <person name="Tettelin H."/>
            <person name="Glass J.I."/>
            <person name="Rusch D."/>
            <person name="Podicherti R."/>
            <person name="Tsui H.-C.T."/>
            <person name="Winkler M.E."/>
        </authorList>
    </citation>
    <scope>NUCLEOTIDE SEQUENCE</scope>
</reference>
<accession>A0A382GKG5</accession>
<name>A0A382GKG5_9ZZZZ</name>
<protein>
    <submittedName>
        <fullName evidence="1">Uncharacterized protein</fullName>
    </submittedName>
</protein>
<dbReference type="EMBL" id="UINC01056051">
    <property type="protein sequence ID" value="SVB75628.1"/>
    <property type="molecule type" value="Genomic_DNA"/>
</dbReference>